<evidence type="ECO:0000256" key="1">
    <source>
        <dbReference type="SAM" id="MobiDB-lite"/>
    </source>
</evidence>
<dbReference type="Gene3D" id="3.20.20.80">
    <property type="entry name" value="Glycosidases"/>
    <property type="match status" value="1"/>
</dbReference>
<evidence type="ECO:0000313" key="3">
    <source>
        <dbReference type="Proteomes" id="UP000183174"/>
    </source>
</evidence>
<organism evidence="2 3">
    <name type="scientific">Bradyrhizobium yuanmingense</name>
    <dbReference type="NCBI Taxonomy" id="108015"/>
    <lineage>
        <taxon>Bacteria</taxon>
        <taxon>Pseudomonadati</taxon>
        <taxon>Pseudomonadota</taxon>
        <taxon>Alphaproteobacteria</taxon>
        <taxon>Hyphomicrobiales</taxon>
        <taxon>Nitrobacteraceae</taxon>
        <taxon>Bradyrhizobium</taxon>
    </lineage>
</organism>
<dbReference type="GO" id="GO:0016798">
    <property type="term" value="F:hydrolase activity, acting on glycosyl bonds"/>
    <property type="evidence" value="ECO:0007669"/>
    <property type="project" value="InterPro"/>
</dbReference>
<name>A0A1C3UBG2_9BRAD</name>
<dbReference type="AlphaFoldDB" id="A0A1C3UBG2"/>
<dbReference type="PANTHER" id="PTHR46145">
    <property type="entry name" value="HEPARANASE"/>
    <property type="match status" value="1"/>
</dbReference>
<dbReference type="GO" id="GO:0016020">
    <property type="term" value="C:membrane"/>
    <property type="evidence" value="ECO:0007669"/>
    <property type="project" value="InterPro"/>
</dbReference>
<gene>
    <name evidence="2" type="ORF">GA0061099_1001889</name>
</gene>
<dbReference type="Pfam" id="PF03662">
    <property type="entry name" value="Glyco_hydro_79n"/>
    <property type="match status" value="1"/>
</dbReference>
<reference evidence="2 3" key="1">
    <citation type="submission" date="2016-08" db="EMBL/GenBank/DDBJ databases">
        <authorList>
            <person name="Seilhamer J.J."/>
        </authorList>
    </citation>
    <scope>NUCLEOTIDE SEQUENCE [LARGE SCALE GENOMIC DNA]</scope>
    <source>
        <strain evidence="2 3">CCBAU 10071</strain>
    </source>
</reference>
<sequence>MGGSRVRPGCLRASGPGATRMTNQAAAHRRPGTRPRPAGRTAGAIALLAAATTFAAQADDIAISPAGLKTLGTIDARFQSYNIEMVEVTGGRFWKPYPRTARGFDERDRYSARPPIDLANARLRLLAAALSPAYLRVSGTWANATFFAETPGEPPPGFNTVLSRAQWRGVVEFAHAVDAEIVTSFAISPGSRDDHGIWKPDQAQHLVDTTRALGGRIAAAEFMNEPTLAATGGAPAGYDAAAYGRDFKVFREWMRRAAPETLILGPGSVGDAPSPSGAGLTTRDLLAASGPGVDRFSYHHYNTISPRCGGHDDPAQALSEQWLARTDTTLRTYQALRNAFEPGKPIWLTETADAACGGGLWDRTFLDTFRYLDQLGRLAKAGVQVVMHNTLAASDYGLLDETTFRPRPSYWAALLWRRLMGTIVLDAGKPAARDLHLYAHCHPATTGAVSLLAINTSRGTSRTLSLPDSAERYTLHAAQLQGTIVQLNGKRLTLTPEGQLPRLEARAAPPGAVRLAPTTITFLVFPNAASPACLSRRSGS</sequence>
<dbReference type="Proteomes" id="UP000183174">
    <property type="component" value="Unassembled WGS sequence"/>
</dbReference>
<feature type="region of interest" description="Disordered" evidence="1">
    <location>
        <begin position="1"/>
        <end position="39"/>
    </location>
</feature>
<dbReference type="PANTHER" id="PTHR46145:SF4">
    <property type="entry name" value="HEPARANASE"/>
    <property type="match status" value="1"/>
</dbReference>
<accession>A0A1C3UBG2</accession>
<protein>
    <submittedName>
        <fullName evidence="2">Glycosyl hydrolase family 79, N-terminal domain</fullName>
    </submittedName>
</protein>
<dbReference type="InterPro" id="IPR017853">
    <property type="entry name" value="GH"/>
</dbReference>
<evidence type="ECO:0000313" key="2">
    <source>
        <dbReference type="EMBL" id="SCB12828.1"/>
    </source>
</evidence>
<dbReference type="EMBL" id="FMAE01000001">
    <property type="protein sequence ID" value="SCB12828.1"/>
    <property type="molecule type" value="Genomic_DNA"/>
</dbReference>
<dbReference type="SUPFAM" id="SSF51445">
    <property type="entry name" value="(Trans)glycosidases"/>
    <property type="match status" value="1"/>
</dbReference>
<proteinExistence type="predicted"/>
<keyword evidence="2" id="KW-0378">Hydrolase</keyword>
<dbReference type="InterPro" id="IPR005199">
    <property type="entry name" value="Glyco_hydro_79"/>
</dbReference>